<reference evidence="4" key="1">
    <citation type="submission" date="2021-01" db="EMBL/GenBank/DDBJ databases">
        <authorList>
            <person name="Corre E."/>
            <person name="Pelletier E."/>
            <person name="Niang G."/>
            <person name="Scheremetjew M."/>
            <person name="Finn R."/>
            <person name="Kale V."/>
            <person name="Holt S."/>
            <person name="Cochrane G."/>
            <person name="Meng A."/>
            <person name="Brown T."/>
            <person name="Cohen L."/>
        </authorList>
    </citation>
    <scope>NUCLEOTIDE SEQUENCE</scope>
    <source>
        <strain evidence="4">CCMP281</strain>
    </source>
</reference>
<organism evidence="4">
    <name type="scientific">Haptolina ericina</name>
    <dbReference type="NCBI Taxonomy" id="156174"/>
    <lineage>
        <taxon>Eukaryota</taxon>
        <taxon>Haptista</taxon>
        <taxon>Haptophyta</taxon>
        <taxon>Prymnesiophyceae</taxon>
        <taxon>Prymnesiales</taxon>
        <taxon>Prymnesiaceae</taxon>
        <taxon>Haptolina</taxon>
    </lineage>
</organism>
<keyword evidence="2" id="KW-0732">Signal</keyword>
<sequence>MASSLVKRCLYLALLTLPGCSSLTPILAPPIPSTPNAAPAVVVTPPHSAALITPPPAACVAKLFETTCYLPPRESDHLRAALDFAAAAHDGQRRKSGEAFIIHPVEVATILAELRMDCNTIVAGLLHDTIEDTPVTLGDVQGCFGPDVASIVASVTDSKALPDRLNQKNQLKAMAQDWRIVILKLADRLHNMRTLQHMPRCKQQRKAIDTIELYVPLARCLGVREIEQELLESSTEYLFPRLTAVLACLNLREKATPFLARCARWRWPTALEALGGQSVRCQRASWAAHRADYLPSMN</sequence>
<dbReference type="PROSITE" id="PS51831">
    <property type="entry name" value="HD"/>
    <property type="match status" value="1"/>
</dbReference>
<feature type="domain" description="HD" evidence="3">
    <location>
        <begin position="100"/>
        <end position="192"/>
    </location>
</feature>
<dbReference type="SUPFAM" id="SSF109604">
    <property type="entry name" value="HD-domain/PDEase-like"/>
    <property type="match status" value="1"/>
</dbReference>
<dbReference type="InterPro" id="IPR006674">
    <property type="entry name" value="HD_domain"/>
</dbReference>
<dbReference type="EMBL" id="HBHX01015566">
    <property type="protein sequence ID" value="CAE0108055.1"/>
    <property type="molecule type" value="Transcribed_RNA"/>
</dbReference>
<evidence type="ECO:0000313" key="4">
    <source>
        <dbReference type="EMBL" id="CAE0108055.1"/>
    </source>
</evidence>
<protein>
    <recommendedName>
        <fullName evidence="3">HD domain-containing protein</fullName>
    </recommendedName>
</protein>
<dbReference type="PANTHER" id="PTHR43061">
    <property type="entry name" value="GTP DIPHOSPHOKINASE RSH1, CHLOROPLASTIC-RELATED"/>
    <property type="match status" value="1"/>
</dbReference>
<name>A0A7S3AMS2_9EUKA</name>
<feature type="chain" id="PRO_5030565450" description="HD domain-containing protein" evidence="2">
    <location>
        <begin position="23"/>
        <end position="298"/>
    </location>
</feature>
<accession>A0A7S3AMS2</accession>
<dbReference type="PANTHER" id="PTHR43061:SF1">
    <property type="entry name" value="GTP DIPHOSPHOKINASE RSH1, CHLOROPLASTIC-RELATED"/>
    <property type="match status" value="1"/>
</dbReference>
<proteinExistence type="inferred from homology"/>
<dbReference type="Pfam" id="PF13328">
    <property type="entry name" value="HD_4"/>
    <property type="match status" value="1"/>
</dbReference>
<feature type="signal peptide" evidence="2">
    <location>
        <begin position="1"/>
        <end position="22"/>
    </location>
</feature>
<evidence type="ECO:0000256" key="1">
    <source>
        <dbReference type="ARBA" id="ARBA00007476"/>
    </source>
</evidence>
<dbReference type="Gene3D" id="1.10.3210.10">
    <property type="entry name" value="Hypothetical protein af1432"/>
    <property type="match status" value="1"/>
</dbReference>
<dbReference type="FunFam" id="1.10.3210.10:FF:000001">
    <property type="entry name" value="GTP pyrophosphokinase RelA"/>
    <property type="match status" value="1"/>
</dbReference>
<comment type="similarity">
    <text evidence="1">Belongs to the RelA/SpoT family.</text>
</comment>
<dbReference type="SMART" id="SM00471">
    <property type="entry name" value="HDc"/>
    <property type="match status" value="1"/>
</dbReference>
<evidence type="ECO:0000259" key="3">
    <source>
        <dbReference type="PROSITE" id="PS51831"/>
    </source>
</evidence>
<evidence type="ECO:0000256" key="2">
    <source>
        <dbReference type="SAM" id="SignalP"/>
    </source>
</evidence>
<dbReference type="AlphaFoldDB" id="A0A7S3AMS2"/>
<dbReference type="InterPro" id="IPR003607">
    <property type="entry name" value="HD/PDEase_dom"/>
</dbReference>
<dbReference type="CDD" id="cd00077">
    <property type="entry name" value="HDc"/>
    <property type="match status" value="1"/>
</dbReference>
<gene>
    <name evidence="4" type="ORF">HERI1096_LOCUS8715</name>
</gene>